<proteinExistence type="predicted"/>
<evidence type="ECO:0000259" key="1">
    <source>
        <dbReference type="Pfam" id="PF26500"/>
    </source>
</evidence>
<name>A0A1H3DIV3_9EURY</name>
<organism evidence="2 3">
    <name type="scientific">Halobellus clavatus</name>
    <dbReference type="NCBI Taxonomy" id="660517"/>
    <lineage>
        <taxon>Archaea</taxon>
        <taxon>Methanobacteriati</taxon>
        <taxon>Methanobacteriota</taxon>
        <taxon>Stenosarchaea group</taxon>
        <taxon>Halobacteria</taxon>
        <taxon>Halobacteriales</taxon>
        <taxon>Haloferacaceae</taxon>
        <taxon>Halobellus</taxon>
    </lineage>
</organism>
<sequence length="207" mass="23508">MTLENDTEVGSIIGSNSHIDYVGEIYTETMRESPPEPTDFEFGQFVYVLKEVQGQQRAFIGIIYDTQLVDPDQGRSGPRLAQPDEQNIFQPSYVDEKQVLTGIALLGYAEVEDGELVNPEHSIPRWTLEIDDVVRKLSEEDVIRFHEVDEEVRLEYYQRIVDVAGGFAEDILSQVLTELKEEKPGEADALDVIQKNLEWQTKMGGVE</sequence>
<dbReference type="AlphaFoldDB" id="A0A1H3DIV3"/>
<dbReference type="RefSeq" id="WP_089764897.1">
    <property type="nucleotide sequence ID" value="NZ_FNPB01000001.1"/>
</dbReference>
<evidence type="ECO:0000313" key="2">
    <source>
        <dbReference type="EMBL" id="SDX65599.1"/>
    </source>
</evidence>
<reference evidence="3" key="1">
    <citation type="submission" date="2016-10" db="EMBL/GenBank/DDBJ databases">
        <authorList>
            <person name="Varghese N."/>
            <person name="Submissions S."/>
        </authorList>
    </citation>
    <scope>NUCLEOTIDE SEQUENCE [LARGE SCALE GENOMIC DNA]</scope>
    <source>
        <strain evidence="3">CGMCC 1.10118</strain>
    </source>
</reference>
<dbReference type="STRING" id="660517.SAMN04487946_101567"/>
<dbReference type="EMBL" id="FNPB01000001">
    <property type="protein sequence ID" value="SDX65599.1"/>
    <property type="molecule type" value="Genomic_DNA"/>
</dbReference>
<evidence type="ECO:0000313" key="3">
    <source>
        <dbReference type="Proteomes" id="UP000199170"/>
    </source>
</evidence>
<accession>A0A1H3DIV3</accession>
<dbReference type="OrthoDB" id="190730at2157"/>
<dbReference type="InterPro" id="IPR058479">
    <property type="entry name" value="DUF8166"/>
</dbReference>
<dbReference type="Proteomes" id="UP000199170">
    <property type="component" value="Unassembled WGS sequence"/>
</dbReference>
<keyword evidence="3" id="KW-1185">Reference proteome</keyword>
<feature type="domain" description="DUF8166" evidence="1">
    <location>
        <begin position="4"/>
        <end position="206"/>
    </location>
</feature>
<dbReference type="Pfam" id="PF26500">
    <property type="entry name" value="DUF8166"/>
    <property type="match status" value="1"/>
</dbReference>
<protein>
    <recommendedName>
        <fullName evidence="1">DUF8166 domain-containing protein</fullName>
    </recommendedName>
</protein>
<gene>
    <name evidence="2" type="ORF">SAMN04487946_101567</name>
</gene>